<dbReference type="PANTHER" id="PTHR34567:SF3">
    <property type="entry name" value="FK506-BINDING-LIKE PROTEIN"/>
    <property type="match status" value="1"/>
</dbReference>
<evidence type="ECO:0000256" key="1">
    <source>
        <dbReference type="SAM" id="MobiDB-lite"/>
    </source>
</evidence>
<accession>G7KSK6</accession>
<dbReference type="KEGG" id="mtr:11420154"/>
<feature type="region of interest" description="Disordered" evidence="1">
    <location>
        <begin position="1"/>
        <end position="31"/>
    </location>
</feature>
<feature type="region of interest" description="Disordered" evidence="1">
    <location>
        <begin position="268"/>
        <end position="307"/>
    </location>
</feature>
<name>G7KSK6_MEDTR</name>
<evidence type="ECO:0000313" key="4">
    <source>
        <dbReference type="Proteomes" id="UP000002051"/>
    </source>
</evidence>
<dbReference type="PANTHER" id="PTHR34567">
    <property type="entry name" value="FK506-BINDING-LIKE PROTEIN"/>
    <property type="match status" value="1"/>
</dbReference>
<feature type="compositionally biased region" description="Polar residues" evidence="1">
    <location>
        <begin position="14"/>
        <end position="26"/>
    </location>
</feature>
<dbReference type="PaxDb" id="3880-AES81306"/>
<dbReference type="EnsemblPlants" id="AES81306">
    <property type="protein sequence ID" value="AES81306"/>
    <property type="gene ID" value="MTR_7g090800"/>
</dbReference>
<protein>
    <submittedName>
        <fullName evidence="2 3">Uncharacterized protein</fullName>
    </submittedName>
</protein>
<reference evidence="2 4" key="2">
    <citation type="journal article" date="2014" name="BMC Genomics">
        <title>An improved genome release (version Mt4.0) for the model legume Medicago truncatula.</title>
        <authorList>
            <person name="Tang H."/>
            <person name="Krishnakumar V."/>
            <person name="Bidwell S."/>
            <person name="Rosen B."/>
            <person name="Chan A."/>
            <person name="Zhou S."/>
            <person name="Gentzbittel L."/>
            <person name="Childs K.L."/>
            <person name="Yandell M."/>
            <person name="Gundlach H."/>
            <person name="Mayer K.F."/>
            <person name="Schwartz D.C."/>
            <person name="Town C.D."/>
        </authorList>
    </citation>
    <scope>GENOME REANNOTATION</scope>
    <source>
        <strain evidence="3 4">cv. Jemalong A17</strain>
    </source>
</reference>
<dbReference type="eggNOG" id="ENOG502S3FN">
    <property type="taxonomic scope" value="Eukaryota"/>
</dbReference>
<dbReference type="EMBL" id="CM001223">
    <property type="protein sequence ID" value="AES81306.1"/>
    <property type="molecule type" value="Genomic_DNA"/>
</dbReference>
<evidence type="ECO:0000313" key="2">
    <source>
        <dbReference type="EMBL" id="AES81306.1"/>
    </source>
</evidence>
<dbReference type="OMA" id="GDQGWNT"/>
<dbReference type="Proteomes" id="UP000002051">
    <property type="component" value="Unassembled WGS sequence"/>
</dbReference>
<dbReference type="HOGENOM" id="CLU_036258_0_0_1"/>
<evidence type="ECO:0000313" key="3">
    <source>
        <dbReference type="EnsemblPlants" id="AES81306"/>
    </source>
</evidence>
<sequence length="307" mass="35350">MADWRRSNKRISNHHQVGQRRSSSSYGKPPLAKRFASVPWWEKKFCATVGSVSWKKVIEGKRFMFLHPTVINWDDSAVKEAFDNAKNRFWADINGFPCDIPLPDPNIHIDDVDSTASVDPQLYLDVESEAEASDNMEEKRDVTLIIDNSLLVKKSFADLGIVPTGWGDEEEKDEVRKPSEPNYASQGWELNQHENDETNSWERYWASVDKRAKEYGWKNGQNNSQRRIQRERFGGNLHNKYQGRNGGSGNWGTWDGYNRRRDNMSWSKNPGYHHGTSDYQMNRGRGRGGGRRGNFAYADKVTTPSAW</sequence>
<reference evidence="2 4" key="1">
    <citation type="journal article" date="2011" name="Nature">
        <title>The Medicago genome provides insight into the evolution of rhizobial symbioses.</title>
        <authorList>
            <person name="Young N.D."/>
            <person name="Debelle F."/>
            <person name="Oldroyd G.E."/>
            <person name="Geurts R."/>
            <person name="Cannon S.B."/>
            <person name="Udvardi M.K."/>
            <person name="Benedito V.A."/>
            <person name="Mayer K.F."/>
            <person name="Gouzy J."/>
            <person name="Schoof H."/>
            <person name="Van de Peer Y."/>
            <person name="Proost S."/>
            <person name="Cook D.R."/>
            <person name="Meyers B.C."/>
            <person name="Spannagl M."/>
            <person name="Cheung F."/>
            <person name="De Mita S."/>
            <person name="Krishnakumar V."/>
            <person name="Gundlach H."/>
            <person name="Zhou S."/>
            <person name="Mudge J."/>
            <person name="Bharti A.K."/>
            <person name="Murray J.D."/>
            <person name="Naoumkina M.A."/>
            <person name="Rosen B."/>
            <person name="Silverstein K.A."/>
            <person name="Tang H."/>
            <person name="Rombauts S."/>
            <person name="Zhao P.X."/>
            <person name="Zhou P."/>
            <person name="Barbe V."/>
            <person name="Bardou P."/>
            <person name="Bechner M."/>
            <person name="Bellec A."/>
            <person name="Berger A."/>
            <person name="Berges H."/>
            <person name="Bidwell S."/>
            <person name="Bisseling T."/>
            <person name="Choisne N."/>
            <person name="Couloux A."/>
            <person name="Denny R."/>
            <person name="Deshpande S."/>
            <person name="Dai X."/>
            <person name="Doyle J.J."/>
            <person name="Dudez A.M."/>
            <person name="Farmer A.D."/>
            <person name="Fouteau S."/>
            <person name="Franken C."/>
            <person name="Gibelin C."/>
            <person name="Gish J."/>
            <person name="Goldstein S."/>
            <person name="Gonzalez A.J."/>
            <person name="Green P.J."/>
            <person name="Hallab A."/>
            <person name="Hartog M."/>
            <person name="Hua A."/>
            <person name="Humphray S.J."/>
            <person name="Jeong D.H."/>
            <person name="Jing Y."/>
            <person name="Jocker A."/>
            <person name="Kenton S.M."/>
            <person name="Kim D.J."/>
            <person name="Klee K."/>
            <person name="Lai H."/>
            <person name="Lang C."/>
            <person name="Lin S."/>
            <person name="Macmil S.L."/>
            <person name="Magdelenat G."/>
            <person name="Matthews L."/>
            <person name="McCorrison J."/>
            <person name="Monaghan E.L."/>
            <person name="Mun J.H."/>
            <person name="Najar F.Z."/>
            <person name="Nicholson C."/>
            <person name="Noirot C."/>
            <person name="O'Bleness M."/>
            <person name="Paule C.R."/>
            <person name="Poulain J."/>
            <person name="Prion F."/>
            <person name="Qin B."/>
            <person name="Qu C."/>
            <person name="Retzel E.F."/>
            <person name="Riddle C."/>
            <person name="Sallet E."/>
            <person name="Samain S."/>
            <person name="Samson N."/>
            <person name="Sanders I."/>
            <person name="Saurat O."/>
            <person name="Scarpelli C."/>
            <person name="Schiex T."/>
            <person name="Segurens B."/>
            <person name="Severin A.J."/>
            <person name="Sherrier D.J."/>
            <person name="Shi R."/>
            <person name="Sims S."/>
            <person name="Singer S.R."/>
            <person name="Sinharoy S."/>
            <person name="Sterck L."/>
            <person name="Viollet A."/>
            <person name="Wang B.B."/>
            <person name="Wang K."/>
            <person name="Wang M."/>
            <person name="Wang X."/>
            <person name="Warfsmann J."/>
            <person name="Weissenbach J."/>
            <person name="White D.D."/>
            <person name="White J.D."/>
            <person name="Wiley G.B."/>
            <person name="Wincker P."/>
            <person name="Xing Y."/>
            <person name="Yang L."/>
            <person name="Yao Z."/>
            <person name="Ying F."/>
            <person name="Zhai J."/>
            <person name="Zhou L."/>
            <person name="Zuber A."/>
            <person name="Denarie J."/>
            <person name="Dixon R.A."/>
            <person name="May G.D."/>
            <person name="Schwartz D.C."/>
            <person name="Rogers J."/>
            <person name="Quetier F."/>
            <person name="Town C.D."/>
            <person name="Roe B.A."/>
        </authorList>
    </citation>
    <scope>NUCLEOTIDE SEQUENCE [LARGE SCALE GENOMIC DNA]</scope>
    <source>
        <strain evidence="2">A17</strain>
        <strain evidence="3 4">cv. Jemalong A17</strain>
    </source>
</reference>
<dbReference type="AlphaFoldDB" id="G7KSK6"/>
<reference evidence="3" key="3">
    <citation type="submission" date="2015-04" db="UniProtKB">
        <authorList>
            <consortium name="EnsemblPlants"/>
        </authorList>
    </citation>
    <scope>IDENTIFICATION</scope>
    <source>
        <strain evidence="3">cv. Jemalong A17</strain>
    </source>
</reference>
<organism evidence="2 4">
    <name type="scientific">Medicago truncatula</name>
    <name type="common">Barrel medic</name>
    <name type="synonym">Medicago tribuloides</name>
    <dbReference type="NCBI Taxonomy" id="3880"/>
    <lineage>
        <taxon>Eukaryota</taxon>
        <taxon>Viridiplantae</taxon>
        <taxon>Streptophyta</taxon>
        <taxon>Embryophyta</taxon>
        <taxon>Tracheophyta</taxon>
        <taxon>Spermatophyta</taxon>
        <taxon>Magnoliopsida</taxon>
        <taxon>eudicotyledons</taxon>
        <taxon>Gunneridae</taxon>
        <taxon>Pentapetalae</taxon>
        <taxon>rosids</taxon>
        <taxon>fabids</taxon>
        <taxon>Fabales</taxon>
        <taxon>Fabaceae</taxon>
        <taxon>Papilionoideae</taxon>
        <taxon>50 kb inversion clade</taxon>
        <taxon>NPAAA clade</taxon>
        <taxon>Hologalegina</taxon>
        <taxon>IRL clade</taxon>
        <taxon>Trifolieae</taxon>
        <taxon>Medicago</taxon>
    </lineage>
</organism>
<gene>
    <name evidence="3" type="primary">11420154</name>
    <name evidence="2" type="ordered locus">MTR_7g090800</name>
</gene>
<keyword evidence="4" id="KW-1185">Reference proteome</keyword>
<proteinExistence type="predicted"/>
<dbReference type="STRING" id="3880.G7KSK6"/>
<dbReference type="OrthoDB" id="1415806at2759"/>